<dbReference type="Gene3D" id="1.10.530.10">
    <property type="match status" value="1"/>
</dbReference>
<name>A0ABW0YJC1_9BACI</name>
<evidence type="ECO:0000313" key="5">
    <source>
        <dbReference type="Proteomes" id="UP001596142"/>
    </source>
</evidence>
<dbReference type="SUPFAM" id="SSF53955">
    <property type="entry name" value="Lysozyme-like"/>
    <property type="match status" value="1"/>
</dbReference>
<dbReference type="PROSITE" id="PS00922">
    <property type="entry name" value="TRANSGLYCOSYLASE"/>
    <property type="match status" value="1"/>
</dbReference>
<dbReference type="InterPro" id="IPR000189">
    <property type="entry name" value="Transglyc_AS"/>
</dbReference>
<dbReference type="RefSeq" id="WP_385939648.1">
    <property type="nucleotide sequence ID" value="NZ_JBHSOZ010000003.1"/>
</dbReference>
<comment type="caution">
    <text evidence="4">The sequence shown here is derived from an EMBL/GenBank/DDBJ whole genome shotgun (WGS) entry which is preliminary data.</text>
</comment>
<feature type="compositionally biased region" description="Low complexity" evidence="2">
    <location>
        <begin position="85"/>
        <end position="102"/>
    </location>
</feature>
<gene>
    <name evidence="4" type="ORF">ACFPU1_06820</name>
</gene>
<dbReference type="InterPro" id="IPR023346">
    <property type="entry name" value="Lysozyme-like_dom_sf"/>
</dbReference>
<feature type="region of interest" description="Disordered" evidence="2">
    <location>
        <begin position="77"/>
        <end position="102"/>
    </location>
</feature>
<feature type="domain" description="Transglycosylase SLT" evidence="3">
    <location>
        <begin position="111"/>
        <end position="218"/>
    </location>
</feature>
<protein>
    <submittedName>
        <fullName evidence="4">Lytic transglycosylase domain-containing protein</fullName>
    </submittedName>
</protein>
<sequence length="231" mass="25210">MNISFISGSLFFDGSAGRQKSIKDPAFHSSFDAHLQNLTEAIPSSFSEASSVKEGLADRSLFLTPAAAERFHEAAMKLASKSKTSPPAEISQGSSSSEKKSLSASSNYNQLIEEAAERYNLDPRLIYSVIKHESNFNPNAKSHAGAQGLMQLMPGTAKWLKVNDPYDPKQNIDGGARYLKDMLNRYNGNTRLALAAYNAGPGNVDRYNGIPPFKETQAYVPKVMNTFHSLA</sequence>
<dbReference type="PANTHER" id="PTHR37423:SF2">
    <property type="entry name" value="MEMBRANE-BOUND LYTIC MUREIN TRANSGLYCOSYLASE C"/>
    <property type="match status" value="1"/>
</dbReference>
<dbReference type="PANTHER" id="PTHR37423">
    <property type="entry name" value="SOLUBLE LYTIC MUREIN TRANSGLYCOSYLASE-RELATED"/>
    <property type="match status" value="1"/>
</dbReference>
<dbReference type="CDD" id="cd00254">
    <property type="entry name" value="LT-like"/>
    <property type="match status" value="1"/>
</dbReference>
<reference evidence="5" key="1">
    <citation type="journal article" date="2019" name="Int. J. Syst. Evol. Microbiol.">
        <title>The Global Catalogue of Microorganisms (GCM) 10K type strain sequencing project: providing services to taxonomists for standard genome sequencing and annotation.</title>
        <authorList>
            <consortium name="The Broad Institute Genomics Platform"/>
            <consortium name="The Broad Institute Genome Sequencing Center for Infectious Disease"/>
            <person name="Wu L."/>
            <person name="Ma J."/>
        </authorList>
    </citation>
    <scope>NUCLEOTIDE SEQUENCE [LARGE SCALE GENOMIC DNA]</scope>
    <source>
        <strain evidence="5">CECT 7184</strain>
    </source>
</reference>
<dbReference type="EMBL" id="JBHSOZ010000003">
    <property type="protein sequence ID" value="MFC5712488.1"/>
    <property type="molecule type" value="Genomic_DNA"/>
</dbReference>
<evidence type="ECO:0000256" key="1">
    <source>
        <dbReference type="ARBA" id="ARBA00007734"/>
    </source>
</evidence>
<evidence type="ECO:0000313" key="4">
    <source>
        <dbReference type="EMBL" id="MFC5712488.1"/>
    </source>
</evidence>
<dbReference type="InterPro" id="IPR008258">
    <property type="entry name" value="Transglycosylase_SLT_dom_1"/>
</dbReference>
<keyword evidence="5" id="KW-1185">Reference proteome</keyword>
<accession>A0ABW0YJC1</accession>
<dbReference type="Pfam" id="PF01464">
    <property type="entry name" value="SLT"/>
    <property type="match status" value="1"/>
</dbReference>
<organism evidence="4 5">
    <name type="scientific">Thalassorhabdus alkalitolerans</name>
    <dbReference type="NCBI Taxonomy" id="2282697"/>
    <lineage>
        <taxon>Bacteria</taxon>
        <taxon>Bacillati</taxon>
        <taxon>Bacillota</taxon>
        <taxon>Bacilli</taxon>
        <taxon>Bacillales</taxon>
        <taxon>Bacillaceae</taxon>
        <taxon>Thalassorhabdus</taxon>
    </lineage>
</organism>
<evidence type="ECO:0000259" key="3">
    <source>
        <dbReference type="Pfam" id="PF01464"/>
    </source>
</evidence>
<proteinExistence type="inferred from homology"/>
<dbReference type="Proteomes" id="UP001596142">
    <property type="component" value="Unassembled WGS sequence"/>
</dbReference>
<evidence type="ECO:0000256" key="2">
    <source>
        <dbReference type="SAM" id="MobiDB-lite"/>
    </source>
</evidence>
<comment type="similarity">
    <text evidence="1">Belongs to the transglycosylase Slt family.</text>
</comment>